<dbReference type="GO" id="GO:0019120">
    <property type="term" value="F:hydrolase activity, acting on acid halide bonds, in C-halide compounds"/>
    <property type="evidence" value="ECO:0007669"/>
    <property type="project" value="InterPro"/>
</dbReference>
<dbReference type="InterPro" id="IPR006439">
    <property type="entry name" value="HAD-SF_hydro_IA"/>
</dbReference>
<accession>A0A8H5HEV3</accession>
<keyword evidence="4" id="KW-1185">Reference proteome</keyword>
<dbReference type="Pfam" id="PF00702">
    <property type="entry name" value="Hydrolase"/>
    <property type="match status" value="1"/>
</dbReference>
<dbReference type="InterPro" id="IPR051540">
    <property type="entry name" value="S-2-haloacid_dehalogenase"/>
</dbReference>
<organism evidence="3 4">
    <name type="scientific">Tricholomella constricta</name>
    <dbReference type="NCBI Taxonomy" id="117010"/>
    <lineage>
        <taxon>Eukaryota</taxon>
        <taxon>Fungi</taxon>
        <taxon>Dikarya</taxon>
        <taxon>Basidiomycota</taxon>
        <taxon>Agaricomycotina</taxon>
        <taxon>Agaricomycetes</taxon>
        <taxon>Agaricomycetidae</taxon>
        <taxon>Agaricales</taxon>
        <taxon>Tricholomatineae</taxon>
        <taxon>Lyophyllaceae</taxon>
        <taxon>Tricholomella</taxon>
    </lineage>
</organism>
<protein>
    <recommendedName>
        <fullName evidence="5">Haloacid dehalogenase</fullName>
    </recommendedName>
</protein>
<dbReference type="SFLD" id="SFLDS00003">
    <property type="entry name" value="Haloacid_Dehalogenase"/>
    <property type="match status" value="1"/>
</dbReference>
<dbReference type="OrthoDB" id="2363873at2759"/>
<dbReference type="Proteomes" id="UP000565441">
    <property type="component" value="Unassembled WGS sequence"/>
</dbReference>
<dbReference type="InterPro" id="IPR023214">
    <property type="entry name" value="HAD_sf"/>
</dbReference>
<keyword evidence="2" id="KW-0378">Hydrolase</keyword>
<comment type="similarity">
    <text evidence="1">Belongs to the HAD-like hydrolase superfamily. S-2-haloalkanoic acid dehalogenase family.</text>
</comment>
<dbReference type="PANTHER" id="PTHR43316">
    <property type="entry name" value="HYDROLASE, HALOACID DELAHOGENASE-RELATED"/>
    <property type="match status" value="1"/>
</dbReference>
<dbReference type="NCBIfam" id="TIGR01493">
    <property type="entry name" value="HAD-SF-IA-v2"/>
    <property type="match status" value="1"/>
</dbReference>
<dbReference type="InterPro" id="IPR023198">
    <property type="entry name" value="PGP-like_dom2"/>
</dbReference>
<dbReference type="Gene3D" id="1.10.150.240">
    <property type="entry name" value="Putative phosphatase, domain 2"/>
    <property type="match status" value="1"/>
</dbReference>
<sequence length="262" mass="29078">MLPNLQEVDAFLFDVFGTVVDWRRSVERELTSLNIRYKLAIEITGTNWEADFAQEWRNGYLETTRAIAAGIPGTSNIDEMHRQILDRMLDSPGSRWAFFAPVLDDTAREELNNVWHRLDGWPDSSPGLHALKQHSIIATLSNGNVRLLVDLAKHAKLPWDVVFSTELFDTFKPNPKAYLSAARHLSLPPSRCAMVATHIFDLRAAGALGMKTVYIPRLGEGAAEVDEVKTKAEGGEVDVVVQSLEELAEIVAAAVAVSERSN</sequence>
<evidence type="ECO:0000256" key="2">
    <source>
        <dbReference type="ARBA" id="ARBA00022801"/>
    </source>
</evidence>
<dbReference type="InterPro" id="IPR006328">
    <property type="entry name" value="2-HAD"/>
</dbReference>
<dbReference type="GO" id="GO:0016791">
    <property type="term" value="F:phosphatase activity"/>
    <property type="evidence" value="ECO:0007669"/>
    <property type="project" value="UniProtKB-ARBA"/>
</dbReference>
<comment type="caution">
    <text evidence="3">The sequence shown here is derived from an EMBL/GenBank/DDBJ whole genome shotgun (WGS) entry which is preliminary data.</text>
</comment>
<proteinExistence type="inferred from homology"/>
<gene>
    <name evidence="3" type="ORF">D9615_005627</name>
</gene>
<dbReference type="PRINTS" id="PR00413">
    <property type="entry name" value="HADHALOGNASE"/>
</dbReference>
<dbReference type="InterPro" id="IPR036412">
    <property type="entry name" value="HAD-like_sf"/>
</dbReference>
<dbReference type="AlphaFoldDB" id="A0A8H5HEV3"/>
<evidence type="ECO:0000313" key="4">
    <source>
        <dbReference type="Proteomes" id="UP000565441"/>
    </source>
</evidence>
<evidence type="ECO:0008006" key="5">
    <source>
        <dbReference type="Google" id="ProtNLM"/>
    </source>
</evidence>
<dbReference type="NCBIfam" id="TIGR01428">
    <property type="entry name" value="HAD_type_II"/>
    <property type="match status" value="1"/>
</dbReference>
<dbReference type="PANTHER" id="PTHR43316:SF3">
    <property type="entry name" value="HALOACID DEHALOGENASE, TYPE II (AFU_ORTHOLOGUE AFUA_2G07750)-RELATED"/>
    <property type="match status" value="1"/>
</dbReference>
<name>A0A8H5HEV3_9AGAR</name>
<dbReference type="EMBL" id="JAACJP010000010">
    <property type="protein sequence ID" value="KAF5381720.1"/>
    <property type="molecule type" value="Genomic_DNA"/>
</dbReference>
<dbReference type="SFLD" id="SFLDG01129">
    <property type="entry name" value="C1.5:_HAD__Beta-PGM__Phosphata"/>
    <property type="match status" value="1"/>
</dbReference>
<dbReference type="SUPFAM" id="SSF56784">
    <property type="entry name" value="HAD-like"/>
    <property type="match status" value="1"/>
</dbReference>
<evidence type="ECO:0000256" key="1">
    <source>
        <dbReference type="ARBA" id="ARBA00008106"/>
    </source>
</evidence>
<evidence type="ECO:0000313" key="3">
    <source>
        <dbReference type="EMBL" id="KAF5381720.1"/>
    </source>
</evidence>
<reference evidence="3 4" key="1">
    <citation type="journal article" date="2020" name="ISME J.">
        <title>Uncovering the hidden diversity of litter-decomposition mechanisms in mushroom-forming fungi.</title>
        <authorList>
            <person name="Floudas D."/>
            <person name="Bentzer J."/>
            <person name="Ahren D."/>
            <person name="Johansson T."/>
            <person name="Persson P."/>
            <person name="Tunlid A."/>
        </authorList>
    </citation>
    <scope>NUCLEOTIDE SEQUENCE [LARGE SCALE GENOMIC DNA]</scope>
    <source>
        <strain evidence="3 4">CBS 661.87</strain>
    </source>
</reference>
<dbReference type="Gene3D" id="3.40.50.1000">
    <property type="entry name" value="HAD superfamily/HAD-like"/>
    <property type="match status" value="1"/>
</dbReference>